<dbReference type="Proteomes" id="UP000199220">
    <property type="component" value="Unassembled WGS sequence"/>
</dbReference>
<sequence length="151" mass="16506">MRRELWAVIGPFAVSGVLHLMRPGLFESIIPAPLRRWKRELVILSGVAECSCAAGLLHPRTRRVAGWTSAALLVAVWPANMQMSADLASWAWRHGDAGSWVRFAVSVARLPLQVPVIRIALRAGRTDPVGITPERGRRNGERSADSPRSGA</sequence>
<dbReference type="PANTHER" id="PTHR36974">
    <property type="entry name" value="MEMBRANE PROTEIN-RELATED"/>
    <property type="match status" value="1"/>
</dbReference>
<dbReference type="AlphaFoldDB" id="A0A1H5KAI8"/>
<evidence type="ECO:0000313" key="3">
    <source>
        <dbReference type="Proteomes" id="UP000199220"/>
    </source>
</evidence>
<feature type="compositionally biased region" description="Basic and acidic residues" evidence="1">
    <location>
        <begin position="134"/>
        <end position="145"/>
    </location>
</feature>
<proteinExistence type="predicted"/>
<name>A0A1H5KAI8_9MICO</name>
<dbReference type="RefSeq" id="WP_245708811.1">
    <property type="nucleotide sequence ID" value="NZ_FNTX01000002.1"/>
</dbReference>
<evidence type="ECO:0000313" key="2">
    <source>
        <dbReference type="EMBL" id="SEE61051.1"/>
    </source>
</evidence>
<organism evidence="2 3">
    <name type="scientific">Ruania alba</name>
    <dbReference type="NCBI Taxonomy" id="648782"/>
    <lineage>
        <taxon>Bacteria</taxon>
        <taxon>Bacillati</taxon>
        <taxon>Actinomycetota</taxon>
        <taxon>Actinomycetes</taxon>
        <taxon>Micrococcales</taxon>
        <taxon>Ruaniaceae</taxon>
        <taxon>Ruania</taxon>
    </lineage>
</organism>
<feature type="region of interest" description="Disordered" evidence="1">
    <location>
        <begin position="129"/>
        <end position="151"/>
    </location>
</feature>
<dbReference type="EMBL" id="FNTX01000002">
    <property type="protein sequence ID" value="SEE61051.1"/>
    <property type="molecule type" value="Genomic_DNA"/>
</dbReference>
<gene>
    <name evidence="2" type="ORF">SAMN04488554_2139</name>
</gene>
<reference evidence="3" key="1">
    <citation type="submission" date="2016-10" db="EMBL/GenBank/DDBJ databases">
        <authorList>
            <person name="Varghese N."/>
            <person name="Submissions S."/>
        </authorList>
    </citation>
    <scope>NUCLEOTIDE SEQUENCE [LARGE SCALE GENOMIC DNA]</scope>
    <source>
        <strain evidence="3">DSM 21368</strain>
    </source>
</reference>
<dbReference type="PANTHER" id="PTHR36974:SF1">
    <property type="entry name" value="DOXX FAMILY MEMBRANE PROTEIN"/>
    <property type="match status" value="1"/>
</dbReference>
<keyword evidence="3" id="KW-1185">Reference proteome</keyword>
<evidence type="ECO:0000256" key="1">
    <source>
        <dbReference type="SAM" id="MobiDB-lite"/>
    </source>
</evidence>
<protein>
    <submittedName>
        <fullName evidence="2">Uncharacterized membrane protein</fullName>
    </submittedName>
</protein>
<accession>A0A1H5KAI8</accession>